<dbReference type="SUPFAM" id="SSF56563">
    <property type="entry name" value="Major capsid protein gp5"/>
    <property type="match status" value="1"/>
</dbReference>
<sequence length="403" mass="43781">MDYRAAAKAALEKRANLVAEMRSVNDDATLSDAEKRERIERLDSDINGFEAEAREAVERGEREAEVRSLTTRADGLFTPNGDRRQAEQGESLDDQFRAVARGESRGFEIESDGSEMRTATTGNAANAGTTIQSTFVREVMQALRESSPFLQAGVRVVTSQTGEKMEWPVKNGRLIASKVAEGGTYPKSDMAFSRWSIDSHKVGVLAEATEEMLNDGALPLASLIAEDMGEAIADETAEAFLKGTGTDEANGLLPAITLNAGTLSLASTGTAASDKAVELQHAIISKYRRNAYFYTSDAGVLFLRKLKDADGRYLWQPATTAGTPDTFLGKSITTDPNMEWATGKTGLVFGDFSKYLVRFVRTVQITRSDEYGYDRDVVAWKARLRYDGGVTDGAAFAKLTLGA</sequence>
<keyword evidence="2" id="KW-0175">Coiled coil</keyword>
<evidence type="ECO:0000256" key="2">
    <source>
        <dbReference type="SAM" id="Coils"/>
    </source>
</evidence>
<feature type="domain" description="Phage capsid-like C-terminal" evidence="3">
    <location>
        <begin position="128"/>
        <end position="400"/>
    </location>
</feature>
<protein>
    <submittedName>
        <fullName evidence="4">Phage major capsid protein</fullName>
    </submittedName>
</protein>
<dbReference type="NCBIfam" id="TIGR01554">
    <property type="entry name" value="major_cap_HK97"/>
    <property type="match status" value="1"/>
</dbReference>
<reference evidence="4" key="1">
    <citation type="submission" date="2024-05" db="EMBL/GenBank/DDBJ databases">
        <title>30 novel species of actinomycetes from the DSMZ collection.</title>
        <authorList>
            <person name="Nouioui I."/>
        </authorList>
    </citation>
    <scope>NUCLEOTIDE SEQUENCE</scope>
    <source>
        <strain evidence="4">DSM 41014</strain>
    </source>
</reference>
<dbReference type="Pfam" id="PF05065">
    <property type="entry name" value="Phage_capsid"/>
    <property type="match status" value="1"/>
</dbReference>
<evidence type="ECO:0000313" key="5">
    <source>
        <dbReference type="Proteomes" id="UP001180489"/>
    </source>
</evidence>
<evidence type="ECO:0000313" key="4">
    <source>
        <dbReference type="EMBL" id="MDT0472779.1"/>
    </source>
</evidence>
<gene>
    <name evidence="4" type="ORF">RM863_11645</name>
</gene>
<feature type="coiled-coil region" evidence="2">
    <location>
        <begin position="7"/>
        <end position="59"/>
    </location>
</feature>
<dbReference type="Gene3D" id="3.30.2400.10">
    <property type="entry name" value="Major capsid protein gp5"/>
    <property type="match status" value="1"/>
</dbReference>
<evidence type="ECO:0000256" key="1">
    <source>
        <dbReference type="ARBA" id="ARBA00004328"/>
    </source>
</evidence>
<dbReference type="Gene3D" id="3.30.2320.10">
    <property type="entry name" value="hypothetical protein PF0899 domain"/>
    <property type="match status" value="1"/>
</dbReference>
<dbReference type="InterPro" id="IPR054612">
    <property type="entry name" value="Phage_capsid-like_C"/>
</dbReference>
<evidence type="ECO:0000259" key="3">
    <source>
        <dbReference type="Pfam" id="PF05065"/>
    </source>
</evidence>
<keyword evidence="5" id="KW-1185">Reference proteome</keyword>
<comment type="subcellular location">
    <subcellularLocation>
        <location evidence="1">Virion</location>
    </subcellularLocation>
</comment>
<proteinExistence type="predicted"/>
<comment type="caution">
    <text evidence="4">The sequence shown here is derived from an EMBL/GenBank/DDBJ whole genome shotgun (WGS) entry which is preliminary data.</text>
</comment>
<accession>A0ABU2UI51</accession>
<name>A0ABU2UI51_9ACTN</name>
<dbReference type="Proteomes" id="UP001180489">
    <property type="component" value="Unassembled WGS sequence"/>
</dbReference>
<dbReference type="EMBL" id="JAVRFF010000011">
    <property type="protein sequence ID" value="MDT0472779.1"/>
    <property type="molecule type" value="Genomic_DNA"/>
</dbReference>
<dbReference type="InterPro" id="IPR024455">
    <property type="entry name" value="Phage_capsid"/>
</dbReference>
<organism evidence="4 5">
    <name type="scientific">Streptomyces hintoniae</name>
    <dbReference type="NCBI Taxonomy" id="3075521"/>
    <lineage>
        <taxon>Bacteria</taxon>
        <taxon>Bacillati</taxon>
        <taxon>Actinomycetota</taxon>
        <taxon>Actinomycetes</taxon>
        <taxon>Kitasatosporales</taxon>
        <taxon>Streptomycetaceae</taxon>
        <taxon>Streptomyces</taxon>
    </lineage>
</organism>
<dbReference type="RefSeq" id="WP_311634928.1">
    <property type="nucleotide sequence ID" value="NZ_JAVRFF010000011.1"/>
</dbReference>